<evidence type="ECO:0000256" key="6">
    <source>
        <dbReference type="ARBA" id="ARBA00022898"/>
    </source>
</evidence>
<dbReference type="InterPro" id="IPR015424">
    <property type="entry name" value="PyrdxlP-dep_Trfase"/>
</dbReference>
<dbReference type="InterPro" id="IPR015421">
    <property type="entry name" value="PyrdxlP-dep_Trfase_major"/>
</dbReference>
<comment type="subunit">
    <text evidence="3 10">Homotetramer.</text>
</comment>
<evidence type="ECO:0000256" key="9">
    <source>
        <dbReference type="ARBA" id="ARBA00049232"/>
    </source>
</evidence>
<dbReference type="SUPFAM" id="SSF53383">
    <property type="entry name" value="PLP-dependent transferases"/>
    <property type="match status" value="1"/>
</dbReference>
<feature type="modified residue" description="N6-(pyridoxal phosphate)lysine" evidence="10 11">
    <location>
        <position position="258"/>
    </location>
</feature>
<evidence type="ECO:0000256" key="2">
    <source>
        <dbReference type="ARBA" id="ARBA00009721"/>
    </source>
</evidence>
<comment type="caution">
    <text evidence="13">The sequence shown here is derived from an EMBL/GenBank/DDBJ whole genome shotgun (WGS) entry which is preliminary data.</text>
</comment>
<dbReference type="Gene3D" id="3.90.1150.10">
    <property type="entry name" value="Aspartate Aminotransferase, domain 1"/>
    <property type="match status" value="1"/>
</dbReference>
<keyword evidence="14" id="KW-1185">Reference proteome</keyword>
<evidence type="ECO:0000256" key="3">
    <source>
        <dbReference type="ARBA" id="ARBA00011881"/>
    </source>
</evidence>
<dbReference type="InterPro" id="IPR001597">
    <property type="entry name" value="ArAA_b-elim_lyase/Thr_aldolase"/>
</dbReference>
<keyword evidence="6 10" id="KW-0663">Pyridoxal phosphate</keyword>
<evidence type="ECO:0000256" key="4">
    <source>
        <dbReference type="ARBA" id="ARBA00013154"/>
    </source>
</evidence>
<dbReference type="InterPro" id="IPR011166">
    <property type="entry name" value="Beta-eliminating_lyase"/>
</dbReference>
<evidence type="ECO:0000259" key="12">
    <source>
        <dbReference type="Pfam" id="PF01212"/>
    </source>
</evidence>
<comment type="cofactor">
    <cofactor evidence="1 10 11">
        <name>pyridoxal 5'-phosphate</name>
        <dbReference type="ChEBI" id="CHEBI:597326"/>
    </cofactor>
</comment>
<proteinExistence type="inferred from homology"/>
<accession>A0A4V2RE30</accession>
<reference evidence="13 14" key="1">
    <citation type="journal article" date="2015" name="Stand. Genomic Sci.">
        <title>Genomic Encyclopedia of Bacterial and Archaeal Type Strains, Phase III: the genomes of soil and plant-associated and newly described type strains.</title>
        <authorList>
            <person name="Whitman W.B."/>
            <person name="Woyke T."/>
            <person name="Klenk H.P."/>
            <person name="Zhou Y."/>
            <person name="Lilburn T.G."/>
            <person name="Beck B.J."/>
            <person name="De Vos P."/>
            <person name="Vandamme P."/>
            <person name="Eisen J.A."/>
            <person name="Garrity G."/>
            <person name="Hugenholtz P."/>
            <person name="Kyrpides N.C."/>
        </authorList>
    </citation>
    <scope>NUCLEOTIDE SEQUENCE [LARGE SCALE GENOMIC DNA]</scope>
    <source>
        <strain evidence="13 14">CV53</strain>
    </source>
</reference>
<dbReference type="GO" id="GO:0050371">
    <property type="term" value="F:tyrosine phenol-lyase activity"/>
    <property type="evidence" value="ECO:0007669"/>
    <property type="project" value="UniProtKB-UniRule"/>
</dbReference>
<evidence type="ECO:0000256" key="8">
    <source>
        <dbReference type="ARBA" id="ARBA00033449"/>
    </source>
</evidence>
<dbReference type="RefSeq" id="WP_132001635.1">
    <property type="nucleotide sequence ID" value="NZ_JABUHM010000001.1"/>
</dbReference>
<name>A0A4V2RE30_9BACI</name>
<dbReference type="InterPro" id="IPR015422">
    <property type="entry name" value="PyrdxlP-dep_Trfase_small"/>
</dbReference>
<dbReference type="Gene3D" id="3.40.640.10">
    <property type="entry name" value="Type I PLP-dependent aspartate aminotransferase-like (Major domain)"/>
    <property type="match status" value="1"/>
</dbReference>
<dbReference type="PROSITE" id="PS00853">
    <property type="entry name" value="BETA_ELIM_LYASE"/>
    <property type="match status" value="1"/>
</dbReference>
<dbReference type="GO" id="GO:0006570">
    <property type="term" value="P:tyrosine metabolic process"/>
    <property type="evidence" value="ECO:0007669"/>
    <property type="project" value="UniProtKB-UniRule"/>
</dbReference>
<dbReference type="PANTHER" id="PTHR32325:SF4">
    <property type="entry name" value="TRYPTOPHANASE"/>
    <property type="match status" value="1"/>
</dbReference>
<evidence type="ECO:0000256" key="5">
    <source>
        <dbReference type="ARBA" id="ARBA00016166"/>
    </source>
</evidence>
<dbReference type="PIRSF" id="PIRSF001386">
    <property type="entry name" value="Trpase"/>
    <property type="match status" value="1"/>
</dbReference>
<dbReference type="EMBL" id="SLVV01000002">
    <property type="protein sequence ID" value="TCN27120.1"/>
    <property type="molecule type" value="Genomic_DNA"/>
</dbReference>
<dbReference type="NCBIfam" id="TIGR02618">
    <property type="entry name" value="tyr_phenol_ly"/>
    <property type="match status" value="1"/>
</dbReference>
<evidence type="ECO:0000256" key="1">
    <source>
        <dbReference type="ARBA" id="ARBA00001933"/>
    </source>
</evidence>
<comment type="similarity">
    <text evidence="2 10">Belongs to the beta-eliminating lyase family.</text>
</comment>
<evidence type="ECO:0000313" key="14">
    <source>
        <dbReference type="Proteomes" id="UP000295689"/>
    </source>
</evidence>
<comment type="catalytic activity">
    <reaction evidence="9 10">
        <text>L-tyrosine + H2O = phenol + pyruvate + NH4(+)</text>
        <dbReference type="Rhea" id="RHEA:21704"/>
        <dbReference type="ChEBI" id="CHEBI:15361"/>
        <dbReference type="ChEBI" id="CHEBI:15377"/>
        <dbReference type="ChEBI" id="CHEBI:15882"/>
        <dbReference type="ChEBI" id="CHEBI:28938"/>
        <dbReference type="ChEBI" id="CHEBI:58315"/>
        <dbReference type="EC" id="4.1.99.2"/>
    </reaction>
</comment>
<sequence length="466" mass="52390">MERRSAEPFKIKTVEALAMLSRQEREEALKKAGYNTFLIDSSDVYIDLLTDSGTSAMSDRQWGALMMGDEAYAGSKSWKRLEKAVRDVYGYKHVLPTHQGRGAENILSQLKIKHGDYVPGNMYFTTTRAHQELNGASFVDIIIDEAHDPTLEHPFKGNIDLKKLENLIYEVGAEKIPYICVAVTVNMAGGQPVSMKNLREVYHFCKSLGIDVMFDATRCVENAYFIKEREKGYENKSVSNILKEMFSYSDGCTMSGKKDCLVNIGGFLAMNDDELYARSRELVVVYEGMPSYGGMAGRDMEAMAQGIYESVDDHYIAHRIGQVRYLGQQLIDQGVPIVRPIGGHAVYLDAKEFLPHLQLEEFPAQALAAALYLDSGVRAMERGIVSAGRDQKTGQHNKPKLELVRLTIPRRVYTNNHMDVAADSVLSLFQKRHAINGLKMVYEPPALRFFNARFSPVKSKLINEET</sequence>
<dbReference type="HAMAP" id="MF_00543">
    <property type="entry name" value="Tyr_phenol_lyase"/>
    <property type="match status" value="1"/>
</dbReference>
<feature type="domain" description="Aromatic amino acid beta-eliminating lyase/threonine aldolase" evidence="12">
    <location>
        <begin position="47"/>
        <end position="423"/>
    </location>
</feature>
<evidence type="ECO:0000256" key="7">
    <source>
        <dbReference type="ARBA" id="ARBA00023239"/>
    </source>
</evidence>
<dbReference type="AlphaFoldDB" id="A0A4V2RE30"/>
<organism evidence="13 14">
    <name type="scientific">Mesobacillus foraminis</name>
    <dbReference type="NCBI Taxonomy" id="279826"/>
    <lineage>
        <taxon>Bacteria</taxon>
        <taxon>Bacillati</taxon>
        <taxon>Bacillota</taxon>
        <taxon>Bacilli</taxon>
        <taxon>Bacillales</taxon>
        <taxon>Bacillaceae</taxon>
        <taxon>Mesobacillus</taxon>
    </lineage>
</organism>
<dbReference type="InterPro" id="IPR013441">
    <property type="entry name" value="Tyr_phenol_ly"/>
</dbReference>
<dbReference type="InterPro" id="IPR018176">
    <property type="entry name" value="Tryptophanase_CS"/>
</dbReference>
<dbReference type="NCBIfam" id="NF009709">
    <property type="entry name" value="PRK13238.1"/>
    <property type="match status" value="1"/>
</dbReference>
<dbReference type="PANTHER" id="PTHR32325">
    <property type="entry name" value="BETA-ELIMINATING LYASE-LIKE PROTEIN-RELATED"/>
    <property type="match status" value="1"/>
</dbReference>
<evidence type="ECO:0000256" key="11">
    <source>
        <dbReference type="PIRSR" id="PIRSR611166-50"/>
    </source>
</evidence>
<keyword evidence="7 10" id="KW-0456">Lyase</keyword>
<evidence type="ECO:0000256" key="10">
    <source>
        <dbReference type="HAMAP-Rule" id="MF_00543"/>
    </source>
</evidence>
<dbReference type="Proteomes" id="UP000295689">
    <property type="component" value="Unassembled WGS sequence"/>
</dbReference>
<dbReference type="CDD" id="cd00617">
    <property type="entry name" value="Tnase_like"/>
    <property type="match status" value="1"/>
</dbReference>
<evidence type="ECO:0000313" key="13">
    <source>
        <dbReference type="EMBL" id="TCN27120.1"/>
    </source>
</evidence>
<dbReference type="EC" id="4.1.99.2" evidence="4 10"/>
<protein>
    <recommendedName>
        <fullName evidence="5 10">Tyrosine phenol-lyase</fullName>
        <ecNumber evidence="4 10">4.1.99.2</ecNumber>
    </recommendedName>
    <alternativeName>
        <fullName evidence="8 10">Beta-tyrosinase</fullName>
    </alternativeName>
</protein>
<gene>
    <name evidence="10" type="primary">tpl</name>
    <name evidence="13" type="ORF">EV146_10261</name>
</gene>
<dbReference type="Pfam" id="PF01212">
    <property type="entry name" value="Beta_elim_lyase"/>
    <property type="match status" value="1"/>
</dbReference>